<feature type="domain" description="Zn(2)-C6 fungal-type" evidence="6">
    <location>
        <begin position="542"/>
        <end position="572"/>
    </location>
</feature>
<dbReference type="Gene3D" id="4.10.240.10">
    <property type="entry name" value="Zn(2)-C6 fungal-type DNA-binding domain"/>
    <property type="match status" value="1"/>
</dbReference>
<feature type="compositionally biased region" description="Polar residues" evidence="5">
    <location>
        <begin position="362"/>
        <end position="372"/>
    </location>
</feature>
<feature type="compositionally biased region" description="Acidic residues" evidence="5">
    <location>
        <begin position="497"/>
        <end position="526"/>
    </location>
</feature>
<feature type="compositionally biased region" description="Basic and acidic residues" evidence="5">
    <location>
        <begin position="309"/>
        <end position="325"/>
    </location>
</feature>
<dbReference type="InterPro" id="IPR036864">
    <property type="entry name" value="Zn2-C6_fun-type_DNA-bd_sf"/>
</dbReference>
<feature type="compositionally biased region" description="Basic and acidic residues" evidence="5">
    <location>
        <begin position="661"/>
        <end position="674"/>
    </location>
</feature>
<accession>A0AAW0FRH5</accession>
<feature type="compositionally biased region" description="Pro residues" evidence="5">
    <location>
        <begin position="337"/>
        <end position="347"/>
    </location>
</feature>
<sequence length="721" mass="78694">MNQGNPDDRRSQQPSSLPLSLHASLLTPSQPSPSPPEEPRETRDSPTHSDDSYESDSAHHQGRQDRQDPQHEYDTLDRSHNPWPVRTHSFPQATRTTSDQGGQVGRHRPITTPLPEDHTRGSSQAVRDYPSTHYSLPGPSRLLTQRDSFLPGLSISYTDTPHVPVSYPYPTSSLTAPLPPLDRLAYPSRLYDEPGPSRYHDQEPNSLPNDFDTPSGSRLFPSLVSQERSSIRGRPFVAASDSRRRVPEIVRSHSLPRDPRSSFDLRPSGAGNYDPLTFQRRNPPSVRLEHHDGSEPSFHPTPTPVSHVGESERRLPPYARHEGSGGREVTVTSRSPLLPPPIPPPPISGISSGPSGELLRQYSDSSEFSRPQSGAFRPDLPRLDTRSRPPGPVQLPPLRAGFPISPEGPLMPLGAFEPLPPGPAELPPFSYGGELAPQPFQEGSSTAGPSQPSTSATTLDTDTPSYTPARGRGSRGGRGARGGKRKRSTKPSVTESEKDDGDGEEGLLDEQADSQQDSDSEDDDDSLFSKSMRRAPKKVAIACDFCRGRKLKCNGVRPQCSNCARRERPCSYVPFQRRRGPGKKPQKTPVQGSTQDTGSQHLLGEPSTARSRGPGSPNPPPPPSSSAPESSLSPPAGPVPMMPTEYVFSSTYPLGLTPLPRGEDRRRGARERRLGASSIASSSRDRGEEEGGPSSMDFDEYIREDYAEAKPPPRPPEGRKR</sequence>
<comment type="caution">
    <text evidence="7">The sequence shown here is derived from an EMBL/GenBank/DDBJ whole genome shotgun (WGS) entry which is preliminary data.</text>
</comment>
<dbReference type="PROSITE" id="PS50048">
    <property type="entry name" value="ZN2_CY6_FUNGAL_2"/>
    <property type="match status" value="1"/>
</dbReference>
<dbReference type="PANTHER" id="PTHR31069">
    <property type="entry name" value="OLEATE-ACTIVATED TRANSCRIPTION FACTOR 1-RELATED"/>
    <property type="match status" value="1"/>
</dbReference>
<feature type="region of interest" description="Disordered" evidence="5">
    <location>
        <begin position="567"/>
        <end position="721"/>
    </location>
</feature>
<keyword evidence="2" id="KW-0238">DNA-binding</keyword>
<evidence type="ECO:0000313" key="7">
    <source>
        <dbReference type="EMBL" id="KAK7681530.1"/>
    </source>
</evidence>
<dbReference type="PANTHER" id="PTHR31069:SF32">
    <property type="entry name" value="ARGININE METABOLISM REGULATION PROTEIN II"/>
    <property type="match status" value="1"/>
</dbReference>
<feature type="compositionally biased region" description="Polar residues" evidence="5">
    <location>
        <begin position="204"/>
        <end position="216"/>
    </location>
</feature>
<keyword evidence="4" id="KW-0539">Nucleus</keyword>
<dbReference type="Proteomes" id="UP001385951">
    <property type="component" value="Unassembled WGS sequence"/>
</dbReference>
<evidence type="ECO:0000313" key="8">
    <source>
        <dbReference type="Proteomes" id="UP001385951"/>
    </source>
</evidence>
<keyword evidence="8" id="KW-1185">Reference proteome</keyword>
<feature type="compositionally biased region" description="Basic and acidic residues" evidence="5">
    <location>
        <begin position="1"/>
        <end position="11"/>
    </location>
</feature>
<dbReference type="GO" id="GO:0008270">
    <property type="term" value="F:zinc ion binding"/>
    <property type="evidence" value="ECO:0007669"/>
    <property type="project" value="InterPro"/>
</dbReference>
<evidence type="ECO:0000256" key="5">
    <source>
        <dbReference type="SAM" id="MobiDB-lite"/>
    </source>
</evidence>
<dbReference type="SMART" id="SM00066">
    <property type="entry name" value="GAL4"/>
    <property type="match status" value="1"/>
</dbReference>
<reference evidence="7 8" key="1">
    <citation type="submission" date="2022-09" db="EMBL/GenBank/DDBJ databases">
        <authorList>
            <person name="Palmer J.M."/>
        </authorList>
    </citation>
    <scope>NUCLEOTIDE SEQUENCE [LARGE SCALE GENOMIC DNA]</scope>
    <source>
        <strain evidence="7 8">DSM 7382</strain>
    </source>
</reference>
<dbReference type="CDD" id="cd00067">
    <property type="entry name" value="GAL4"/>
    <property type="match status" value="1"/>
</dbReference>
<dbReference type="PROSITE" id="PS00463">
    <property type="entry name" value="ZN2_CY6_FUNGAL_1"/>
    <property type="match status" value="1"/>
</dbReference>
<feature type="region of interest" description="Disordered" evidence="5">
    <location>
        <begin position="1"/>
        <end position="145"/>
    </location>
</feature>
<dbReference type="GO" id="GO:0003677">
    <property type="term" value="F:DNA binding"/>
    <property type="evidence" value="ECO:0007669"/>
    <property type="project" value="UniProtKB-KW"/>
</dbReference>
<evidence type="ECO:0000256" key="1">
    <source>
        <dbReference type="ARBA" id="ARBA00023015"/>
    </source>
</evidence>
<dbReference type="InterPro" id="IPR001138">
    <property type="entry name" value="Zn2Cys6_DnaBD"/>
</dbReference>
<dbReference type="AlphaFoldDB" id="A0AAW0FRH5"/>
<dbReference type="GO" id="GO:0000981">
    <property type="term" value="F:DNA-binding transcription factor activity, RNA polymerase II-specific"/>
    <property type="evidence" value="ECO:0007669"/>
    <property type="project" value="InterPro"/>
</dbReference>
<keyword evidence="1" id="KW-0805">Transcription regulation</keyword>
<dbReference type="EMBL" id="JASBNA010000040">
    <property type="protein sequence ID" value="KAK7681530.1"/>
    <property type="molecule type" value="Genomic_DNA"/>
</dbReference>
<evidence type="ECO:0000256" key="4">
    <source>
        <dbReference type="ARBA" id="ARBA00023242"/>
    </source>
</evidence>
<feature type="compositionally biased region" description="Polar residues" evidence="5">
    <location>
        <begin position="588"/>
        <end position="600"/>
    </location>
</feature>
<dbReference type="SUPFAM" id="SSF57701">
    <property type="entry name" value="Zn2/Cys6 DNA-binding domain"/>
    <property type="match status" value="1"/>
</dbReference>
<dbReference type="Pfam" id="PF00172">
    <property type="entry name" value="Zn_clus"/>
    <property type="match status" value="1"/>
</dbReference>
<name>A0AAW0FRH5_9APHY</name>
<feature type="region of interest" description="Disordered" evidence="5">
    <location>
        <begin position="185"/>
        <end position="534"/>
    </location>
</feature>
<feature type="compositionally biased region" description="Polar residues" evidence="5">
    <location>
        <begin position="89"/>
        <end position="101"/>
    </location>
</feature>
<feature type="compositionally biased region" description="Basic and acidic residues" evidence="5">
    <location>
        <begin position="241"/>
        <end position="263"/>
    </location>
</feature>
<evidence type="ECO:0000259" key="6">
    <source>
        <dbReference type="PROSITE" id="PS50048"/>
    </source>
</evidence>
<feature type="compositionally biased region" description="Basic residues" evidence="5">
    <location>
        <begin position="576"/>
        <end position="586"/>
    </location>
</feature>
<feature type="compositionally biased region" description="Polar residues" evidence="5">
    <location>
        <begin position="441"/>
        <end position="466"/>
    </location>
</feature>
<organism evidence="7 8">
    <name type="scientific">Cerrena zonata</name>
    <dbReference type="NCBI Taxonomy" id="2478898"/>
    <lineage>
        <taxon>Eukaryota</taxon>
        <taxon>Fungi</taxon>
        <taxon>Dikarya</taxon>
        <taxon>Basidiomycota</taxon>
        <taxon>Agaricomycotina</taxon>
        <taxon>Agaricomycetes</taxon>
        <taxon>Polyporales</taxon>
        <taxon>Cerrenaceae</taxon>
        <taxon>Cerrena</taxon>
    </lineage>
</organism>
<proteinExistence type="predicted"/>
<dbReference type="InterPro" id="IPR050675">
    <property type="entry name" value="OAF3"/>
</dbReference>
<keyword evidence="3" id="KW-0804">Transcription</keyword>
<feature type="compositionally biased region" description="Basic and acidic residues" evidence="5">
    <location>
        <begin position="37"/>
        <end position="80"/>
    </location>
</feature>
<gene>
    <name evidence="7" type="ORF">QCA50_015262</name>
</gene>
<feature type="compositionally biased region" description="Low complexity" evidence="5">
    <location>
        <begin position="14"/>
        <end position="29"/>
    </location>
</feature>
<protein>
    <recommendedName>
        <fullName evidence="6">Zn(2)-C6 fungal-type domain-containing protein</fullName>
    </recommendedName>
</protein>
<evidence type="ECO:0000256" key="2">
    <source>
        <dbReference type="ARBA" id="ARBA00023125"/>
    </source>
</evidence>
<feature type="compositionally biased region" description="Pro residues" evidence="5">
    <location>
        <begin position="616"/>
        <end position="625"/>
    </location>
</feature>
<evidence type="ECO:0000256" key="3">
    <source>
        <dbReference type="ARBA" id="ARBA00023163"/>
    </source>
</evidence>